<organismHost>
    <name type="scientific">Cafeteria roenbergensis</name>
    <name type="common">Marine flagellate</name>
    <dbReference type="NCBI Taxonomy" id="33653"/>
</organismHost>
<dbReference type="RefSeq" id="YP_003969648.1">
    <property type="nucleotide sequence ID" value="NC_014637.1"/>
</dbReference>
<organism evidence="1 2">
    <name type="scientific">Cafeteria roenbergensis virus (strain BV-PW1)</name>
    <name type="common">CroV</name>
    <dbReference type="NCBI Taxonomy" id="693272"/>
    <lineage>
        <taxon>Viruses</taxon>
        <taxon>Varidnaviria</taxon>
        <taxon>Bamfordvirae</taxon>
        <taxon>Nucleocytoviricota</taxon>
        <taxon>Megaviricetes</taxon>
        <taxon>Imitervirales</taxon>
        <taxon>Mimiviridae</taxon>
        <taxon>Aliimimivirinae</taxon>
        <taxon>Rheavirus</taxon>
        <taxon>Rheavirus sinusmexicani</taxon>
    </lineage>
</organism>
<reference evidence="1 2" key="1">
    <citation type="journal article" date="2010" name="Proc. Natl. Acad. Sci. U.S.A.">
        <title>Giant virus with a remarkable complement of genes infects marine zooplankton.</title>
        <authorList>
            <person name="Fischer M.G."/>
            <person name="Allen M.J."/>
            <person name="Wilson W.H."/>
            <person name="Suttle C.A."/>
        </authorList>
    </citation>
    <scope>NUCLEOTIDE SEQUENCE [LARGE SCALE GENOMIC DNA]</scope>
    <source>
        <strain evidence="1 2">BV-PW1</strain>
    </source>
</reference>
<dbReference type="GeneID" id="9887418"/>
<protein>
    <submittedName>
        <fullName evidence="1">Uncharacterized protein</fullName>
    </submittedName>
</protein>
<keyword evidence="2" id="KW-1185">Reference proteome</keyword>
<name>E3T4D6_CROVB</name>
<sequence length="55" mass="6359">MEVNKKNIKKKHTPLSNKNNINYDKSILKDDYLEISIGDTKPTNILKLIMTKISI</sequence>
<gene>
    <name evidence="1" type="ORF">crov016</name>
</gene>
<dbReference type="Proteomes" id="UP000029781">
    <property type="component" value="Segment"/>
</dbReference>
<dbReference type="KEGG" id="vg:9887418"/>
<evidence type="ECO:0000313" key="1">
    <source>
        <dbReference type="EMBL" id="ADO67049.1"/>
    </source>
</evidence>
<accession>E3T4D6</accession>
<proteinExistence type="predicted"/>
<dbReference type="EMBL" id="GU244497">
    <property type="protein sequence ID" value="ADO67049.1"/>
    <property type="molecule type" value="Genomic_DNA"/>
</dbReference>
<evidence type="ECO:0000313" key="2">
    <source>
        <dbReference type="Proteomes" id="UP000029781"/>
    </source>
</evidence>